<dbReference type="Proteomes" id="UP001468095">
    <property type="component" value="Unassembled WGS sequence"/>
</dbReference>
<name>A0ABU9MEU1_9GAMM</name>
<dbReference type="EMBL" id="JBCGBG010000001">
    <property type="protein sequence ID" value="MEL7694463.1"/>
    <property type="molecule type" value="Genomic_DNA"/>
</dbReference>
<evidence type="ECO:0000313" key="2">
    <source>
        <dbReference type="Proteomes" id="UP001468095"/>
    </source>
</evidence>
<proteinExistence type="predicted"/>
<keyword evidence="2" id="KW-1185">Reference proteome</keyword>
<evidence type="ECO:0000313" key="1">
    <source>
        <dbReference type="EMBL" id="MEL7694463.1"/>
    </source>
</evidence>
<comment type="caution">
    <text evidence="1">The sequence shown here is derived from an EMBL/GenBank/DDBJ whole genome shotgun (WGS) entry which is preliminary data.</text>
</comment>
<protein>
    <submittedName>
        <fullName evidence="1">Uncharacterized protein</fullName>
    </submittedName>
</protein>
<dbReference type="RefSeq" id="WP_031377148.1">
    <property type="nucleotide sequence ID" value="NZ_JBCGBG010000001.1"/>
</dbReference>
<accession>A0ABU9MEU1</accession>
<reference evidence="1 2" key="1">
    <citation type="submission" date="2024-04" db="EMBL/GenBank/DDBJ databases">
        <authorList>
            <person name="Suleimanova A.D."/>
            <person name="Pudova D.S."/>
            <person name="Shagimardanova E.I."/>
            <person name="Sharipova M.R."/>
        </authorList>
    </citation>
    <scope>NUCLEOTIDE SEQUENCE [LARGE SCALE GENOMIC DNA]</scope>
    <source>
        <strain evidence="1 2">3.1</strain>
    </source>
</reference>
<organism evidence="1 2">
    <name type="scientific">Pantoea brenneri</name>
    <dbReference type="NCBI Taxonomy" id="472694"/>
    <lineage>
        <taxon>Bacteria</taxon>
        <taxon>Pseudomonadati</taxon>
        <taxon>Pseudomonadota</taxon>
        <taxon>Gammaproteobacteria</taxon>
        <taxon>Enterobacterales</taxon>
        <taxon>Erwiniaceae</taxon>
        <taxon>Pantoea</taxon>
    </lineage>
</organism>
<sequence>MAGKKQNFNNAEFKNIAGNFSSYNDLTLNGKKIVNEIITKCSGKKGYPHKKVYYVLFNIYEVNTDTIKYSLDYYSAKYKEDSLPTINTVRKFLTIIKQLSVALVTAHKKGVRLFKAAQDGHYYLTPVDKYEIDKIYDNGSSAQEIIAILQNMIDDSAK</sequence>
<gene>
    <name evidence="1" type="ORF">AABB92_02135</name>
</gene>